<dbReference type="Proteomes" id="UP000093694">
    <property type="component" value="Unassembled WGS sequence"/>
</dbReference>
<reference evidence="8 10" key="2">
    <citation type="journal article" date="2016" name="Front. Microbiol.">
        <title>Industrial Acetogenic Biocatalysts: A Comparative Metabolic and Genomic Analysis.</title>
        <authorList>
            <person name="Bengelsdorf F."/>
            <person name="Poehlein A."/>
            <person name="Sonja S."/>
            <person name="Erz C."/>
            <person name="Hummel T."/>
            <person name="Hoffmeister S."/>
            <person name="Daniel R."/>
            <person name="Durre P."/>
        </authorList>
    </citation>
    <scope>NUCLEOTIDE SEQUENCE [LARGE SCALE GENOMIC DNA]</scope>
    <source>
        <strain evidence="8 10">PTA-10522</strain>
    </source>
</reference>
<gene>
    <name evidence="7" type="primary">argO</name>
    <name evidence="8" type="ORF">CLCOS_22780</name>
    <name evidence="7" type="ORF">WX73_02613</name>
</gene>
<evidence type="ECO:0000256" key="4">
    <source>
        <dbReference type="ARBA" id="ARBA00022989"/>
    </source>
</evidence>
<keyword evidence="4 6" id="KW-1133">Transmembrane helix</keyword>
<accession>A0A168PVK0</accession>
<dbReference type="Pfam" id="PF01810">
    <property type="entry name" value="LysE"/>
    <property type="match status" value="1"/>
</dbReference>
<dbReference type="InterPro" id="IPR001123">
    <property type="entry name" value="LeuE-type"/>
</dbReference>
<feature type="transmembrane region" description="Helical" evidence="6">
    <location>
        <begin position="107"/>
        <end position="125"/>
    </location>
</feature>
<dbReference type="EMBL" id="LITQ01000037">
    <property type="protein sequence ID" value="OAA88324.1"/>
    <property type="molecule type" value="Genomic_DNA"/>
</dbReference>
<evidence type="ECO:0000256" key="5">
    <source>
        <dbReference type="ARBA" id="ARBA00023136"/>
    </source>
</evidence>
<name>A0A168PVK0_9CLOT</name>
<feature type="transmembrane region" description="Helical" evidence="6">
    <location>
        <begin position="181"/>
        <end position="202"/>
    </location>
</feature>
<dbReference type="RefSeq" id="WP_013240581.1">
    <property type="nucleotide sequence ID" value="NZ_LITQ01000037.1"/>
</dbReference>
<dbReference type="GO" id="GO:0005886">
    <property type="term" value="C:plasma membrane"/>
    <property type="evidence" value="ECO:0007669"/>
    <property type="project" value="UniProtKB-SubCell"/>
</dbReference>
<feature type="transmembrane region" description="Helical" evidence="6">
    <location>
        <begin position="73"/>
        <end position="91"/>
    </location>
</feature>
<keyword evidence="5 6" id="KW-0472">Membrane</keyword>
<dbReference type="PATRIC" id="fig|1705578.3.peg.2879"/>
<evidence type="ECO:0000256" key="2">
    <source>
        <dbReference type="ARBA" id="ARBA00022475"/>
    </source>
</evidence>
<sequence length="204" mass="22873">MIRYFLQGFLLGISYVAPIGMQNLYVINSAITASKRAEAFRTAFITIFFDISLALTCFWGVGTIIQKSKVLRSVVLLVGCIVVIYIGISLIRSKPDIDEKTNIEKNLVKVIISCFVVTWMNPQAIIDGSLLLGGFRASLSYQSSWYFILGSCMASIFWFTSLAAIMSIFKHSFNEKSIKVINRICGIIIIYYGVRLGFNFILSK</sequence>
<evidence type="ECO:0000313" key="9">
    <source>
        <dbReference type="Proteomes" id="UP000077384"/>
    </source>
</evidence>
<evidence type="ECO:0000256" key="3">
    <source>
        <dbReference type="ARBA" id="ARBA00022692"/>
    </source>
</evidence>
<keyword evidence="3 6" id="KW-0812">Transmembrane</keyword>
<feature type="transmembrane region" description="Helical" evidence="6">
    <location>
        <begin position="39"/>
        <end position="61"/>
    </location>
</feature>
<dbReference type="GO" id="GO:0015171">
    <property type="term" value="F:amino acid transmembrane transporter activity"/>
    <property type="evidence" value="ECO:0007669"/>
    <property type="project" value="TreeGrafter"/>
</dbReference>
<dbReference type="EMBL" id="LROR01000051">
    <property type="protein sequence ID" value="OBR93670.1"/>
    <property type="molecule type" value="Genomic_DNA"/>
</dbReference>
<keyword evidence="2" id="KW-1003">Cell membrane</keyword>
<evidence type="ECO:0000313" key="8">
    <source>
        <dbReference type="EMBL" id="OBR93670.1"/>
    </source>
</evidence>
<feature type="transmembrane region" description="Helical" evidence="6">
    <location>
        <begin position="6"/>
        <end position="27"/>
    </location>
</feature>
<reference evidence="7 9" key="1">
    <citation type="journal article" date="2015" name="Biotechnol. Bioeng.">
        <title>Genome sequence and phenotypic characterization of Caulobacter segnis.</title>
        <authorList>
            <person name="Patel S."/>
            <person name="Fletcher B."/>
            <person name="Scott D.C."/>
            <person name="Ely B."/>
        </authorList>
    </citation>
    <scope>NUCLEOTIDE SEQUENCE [LARGE SCALE GENOMIC DNA]</scope>
    <source>
        <strain evidence="7 9">PS02</strain>
    </source>
</reference>
<evidence type="ECO:0000256" key="6">
    <source>
        <dbReference type="SAM" id="Phobius"/>
    </source>
</evidence>
<comment type="caution">
    <text evidence="7">The sequence shown here is derived from an EMBL/GenBank/DDBJ whole genome shotgun (WGS) entry which is preliminary data.</text>
</comment>
<evidence type="ECO:0000256" key="1">
    <source>
        <dbReference type="ARBA" id="ARBA00004651"/>
    </source>
</evidence>
<dbReference type="PANTHER" id="PTHR30086:SF20">
    <property type="entry name" value="ARGININE EXPORTER PROTEIN ARGO-RELATED"/>
    <property type="match status" value="1"/>
</dbReference>
<proteinExistence type="predicted"/>
<evidence type="ECO:0000313" key="7">
    <source>
        <dbReference type="EMBL" id="OAA88324.1"/>
    </source>
</evidence>
<organism evidence="7 9">
    <name type="scientific">Clostridium coskatii</name>
    <dbReference type="NCBI Taxonomy" id="1705578"/>
    <lineage>
        <taxon>Bacteria</taxon>
        <taxon>Bacillati</taxon>
        <taxon>Bacillota</taxon>
        <taxon>Clostridia</taxon>
        <taxon>Eubacteriales</taxon>
        <taxon>Clostridiaceae</taxon>
        <taxon>Clostridium</taxon>
    </lineage>
</organism>
<evidence type="ECO:0000313" key="10">
    <source>
        <dbReference type="Proteomes" id="UP000093694"/>
    </source>
</evidence>
<protein>
    <submittedName>
        <fullName evidence="7">Arginine exporter protein ArgO</fullName>
    </submittedName>
</protein>
<dbReference type="Proteomes" id="UP000077384">
    <property type="component" value="Unassembled WGS sequence"/>
</dbReference>
<dbReference type="AlphaFoldDB" id="A0A168PVK0"/>
<dbReference type="PANTHER" id="PTHR30086">
    <property type="entry name" value="ARGININE EXPORTER PROTEIN ARGO"/>
    <property type="match status" value="1"/>
</dbReference>
<feature type="transmembrane region" description="Helical" evidence="6">
    <location>
        <begin position="145"/>
        <end position="169"/>
    </location>
</feature>
<keyword evidence="10" id="KW-1185">Reference proteome</keyword>
<comment type="subcellular location">
    <subcellularLocation>
        <location evidence="1">Cell membrane</location>
        <topology evidence="1">Multi-pass membrane protein</topology>
    </subcellularLocation>
</comment>